<protein>
    <submittedName>
        <fullName evidence="1">Uncharacterized protein</fullName>
    </submittedName>
</protein>
<evidence type="ECO:0000313" key="2">
    <source>
        <dbReference type="Proteomes" id="UP000827872"/>
    </source>
</evidence>
<dbReference type="EMBL" id="CM037616">
    <property type="protein sequence ID" value="KAH7992216.1"/>
    <property type="molecule type" value="Genomic_DNA"/>
</dbReference>
<sequence length="129" mass="14325">MNRLAQEKGKVEPSRKEPALLVGMGVSRGEAFRWRQPIADHPTEAGLRSWSPVSSCWASTGGQARQRGKPRVHRHAETGREACRLLFPSLVRTMGAAEQGRGAGCHTAGFSLLPRQQPRHERISRSHRL</sequence>
<proteinExistence type="predicted"/>
<name>A0ACB8EJ35_9SAUR</name>
<organism evidence="1 2">
    <name type="scientific">Sphaerodactylus townsendi</name>
    <dbReference type="NCBI Taxonomy" id="933632"/>
    <lineage>
        <taxon>Eukaryota</taxon>
        <taxon>Metazoa</taxon>
        <taxon>Chordata</taxon>
        <taxon>Craniata</taxon>
        <taxon>Vertebrata</taxon>
        <taxon>Euteleostomi</taxon>
        <taxon>Lepidosauria</taxon>
        <taxon>Squamata</taxon>
        <taxon>Bifurcata</taxon>
        <taxon>Gekkota</taxon>
        <taxon>Sphaerodactylidae</taxon>
        <taxon>Sphaerodactylus</taxon>
    </lineage>
</organism>
<keyword evidence="2" id="KW-1185">Reference proteome</keyword>
<reference evidence="1" key="1">
    <citation type="submission" date="2021-08" db="EMBL/GenBank/DDBJ databases">
        <title>The first chromosome-level gecko genome reveals the dynamic sex chromosomes of Neotropical dwarf geckos (Sphaerodactylidae: Sphaerodactylus).</title>
        <authorList>
            <person name="Pinto B.J."/>
            <person name="Keating S.E."/>
            <person name="Gamble T."/>
        </authorList>
    </citation>
    <scope>NUCLEOTIDE SEQUENCE</scope>
    <source>
        <strain evidence="1">TG3544</strain>
    </source>
</reference>
<dbReference type="Proteomes" id="UP000827872">
    <property type="component" value="Linkage Group LG03"/>
</dbReference>
<evidence type="ECO:0000313" key="1">
    <source>
        <dbReference type="EMBL" id="KAH7992216.1"/>
    </source>
</evidence>
<accession>A0ACB8EJ35</accession>
<comment type="caution">
    <text evidence="1">The sequence shown here is derived from an EMBL/GenBank/DDBJ whole genome shotgun (WGS) entry which is preliminary data.</text>
</comment>
<gene>
    <name evidence="1" type="ORF">K3G42_020548</name>
</gene>